<dbReference type="InterPro" id="IPR025638">
    <property type="entry name" value="DUF4336"/>
</dbReference>
<dbReference type="PANTHER" id="PTHR33835">
    <property type="entry name" value="YALI0C07656P"/>
    <property type="match status" value="1"/>
</dbReference>
<evidence type="ECO:0000256" key="1">
    <source>
        <dbReference type="SAM" id="MobiDB-lite"/>
    </source>
</evidence>
<proteinExistence type="predicted"/>
<dbReference type="EMBL" id="CAJOAY010000196">
    <property type="protein sequence ID" value="CAF3580943.1"/>
    <property type="molecule type" value="Genomic_DNA"/>
</dbReference>
<organism evidence="2 4">
    <name type="scientific">Adineta steineri</name>
    <dbReference type="NCBI Taxonomy" id="433720"/>
    <lineage>
        <taxon>Eukaryota</taxon>
        <taxon>Metazoa</taxon>
        <taxon>Spiralia</taxon>
        <taxon>Gnathifera</taxon>
        <taxon>Rotifera</taxon>
        <taxon>Eurotatoria</taxon>
        <taxon>Bdelloidea</taxon>
        <taxon>Adinetida</taxon>
        <taxon>Adinetidae</taxon>
        <taxon>Adineta</taxon>
    </lineage>
</organism>
<gene>
    <name evidence="3" type="ORF">OKA104_LOCUS5601</name>
    <name evidence="2" type="ORF">VCS650_LOCUS632</name>
</gene>
<evidence type="ECO:0000313" key="2">
    <source>
        <dbReference type="EMBL" id="CAF0740680.1"/>
    </source>
</evidence>
<protein>
    <recommendedName>
        <fullName evidence="5">Metallo-beta-lactamase domain-containing protein</fullName>
    </recommendedName>
</protein>
<dbReference type="InterPro" id="IPR036866">
    <property type="entry name" value="RibonucZ/Hydroxyglut_hydro"/>
</dbReference>
<dbReference type="Proteomes" id="UP000663891">
    <property type="component" value="Unassembled WGS sequence"/>
</dbReference>
<comment type="caution">
    <text evidence="2">The sequence shown here is derived from an EMBL/GenBank/DDBJ whole genome shotgun (WGS) entry which is preliminary data.</text>
</comment>
<sequence length="293" mass="32950">MSAKGSDPVHIEKDELFEVATNFWNIRVSFKMLAGLVDLGSHMSLIRLTNGNFLVIDTVVLTDRTRAEINRLTDNGTKIEAVIGVHPFHTLAFPAFYEAYPNAKYYGTPRHVRRLTTIPWTGSLEDCNIRKKWEPEIEMRIPAGAEFFNPLPESSNHFVSVFVFHRPSRTLHVDDTIIYGDHPGFLLKLTGFKHGTMAFQPSIKGPGLYPTAEAPFEFRDWMKTLLNDWPFDNICCAHSGIKIGGAHEQVIELVNTADALFNKLSEKNRKKNPNSEIPAGNHPNMNVSGDECG</sequence>
<accession>A0A813NU93</accession>
<evidence type="ECO:0000313" key="3">
    <source>
        <dbReference type="EMBL" id="CAF3580943.1"/>
    </source>
</evidence>
<dbReference type="SUPFAM" id="SSF56281">
    <property type="entry name" value="Metallo-hydrolase/oxidoreductase"/>
    <property type="match status" value="1"/>
</dbReference>
<name>A0A813NU93_9BILA</name>
<feature type="region of interest" description="Disordered" evidence="1">
    <location>
        <begin position="266"/>
        <end position="293"/>
    </location>
</feature>
<dbReference type="EMBL" id="CAJNON010000003">
    <property type="protein sequence ID" value="CAF0740680.1"/>
    <property type="molecule type" value="Genomic_DNA"/>
</dbReference>
<dbReference type="Proteomes" id="UP000663881">
    <property type="component" value="Unassembled WGS sequence"/>
</dbReference>
<evidence type="ECO:0000313" key="4">
    <source>
        <dbReference type="Proteomes" id="UP000663891"/>
    </source>
</evidence>
<dbReference type="OrthoDB" id="421671at2759"/>
<dbReference type="PANTHER" id="PTHR33835:SF1">
    <property type="entry name" value="METALLO-BETA-LACTAMASE DOMAIN-CONTAINING PROTEIN"/>
    <property type="match status" value="1"/>
</dbReference>
<reference evidence="2" key="1">
    <citation type="submission" date="2021-02" db="EMBL/GenBank/DDBJ databases">
        <authorList>
            <person name="Nowell W R."/>
        </authorList>
    </citation>
    <scope>NUCLEOTIDE SEQUENCE</scope>
</reference>
<dbReference type="AlphaFoldDB" id="A0A813NU93"/>
<evidence type="ECO:0008006" key="5">
    <source>
        <dbReference type="Google" id="ProtNLM"/>
    </source>
</evidence>